<dbReference type="Pfam" id="PF21130">
    <property type="entry name" value="YgfZ_barrel"/>
    <property type="match status" value="1"/>
</dbReference>
<protein>
    <submittedName>
        <fullName evidence="2">tRNA-modifying protein YgfZ</fullName>
    </submittedName>
</protein>
<proteinExistence type="predicted"/>
<dbReference type="InterPro" id="IPR045179">
    <property type="entry name" value="YgfZ/GcvT"/>
</dbReference>
<evidence type="ECO:0000313" key="2">
    <source>
        <dbReference type="EMBL" id="MCF2946540.1"/>
    </source>
</evidence>
<dbReference type="SUPFAM" id="SSF101790">
    <property type="entry name" value="Aminomethyltransferase beta-barrel domain"/>
    <property type="match status" value="1"/>
</dbReference>
<dbReference type="RefSeq" id="WP_235310071.1">
    <property type="nucleotide sequence ID" value="NZ_JAKGAS010000001.1"/>
</dbReference>
<dbReference type="Proteomes" id="UP001521137">
    <property type="component" value="Unassembled WGS sequence"/>
</dbReference>
<reference evidence="2 3" key="1">
    <citation type="submission" date="2022-01" db="EMBL/GenBank/DDBJ databases">
        <title>Paraglaciecola sp. G1-23.</title>
        <authorList>
            <person name="Jin M.S."/>
            <person name="Han D.M."/>
            <person name="Kim H.M."/>
            <person name="Jeon C.O."/>
        </authorList>
    </citation>
    <scope>NUCLEOTIDE SEQUENCE [LARGE SCALE GENOMIC DNA]</scope>
    <source>
        <strain evidence="2 3">G1-23</strain>
    </source>
</reference>
<dbReference type="PANTHER" id="PTHR22602">
    <property type="entry name" value="TRANSFERASE CAF17, MITOCHONDRIAL-RELATED"/>
    <property type="match status" value="1"/>
</dbReference>
<feature type="domain" description="tRNA-modifying protein YgfZ-like beta-barrel" evidence="1">
    <location>
        <begin position="230"/>
        <end position="294"/>
    </location>
</feature>
<accession>A0ABS9D1D2</accession>
<dbReference type="EMBL" id="JAKGAS010000001">
    <property type="protein sequence ID" value="MCF2946540.1"/>
    <property type="molecule type" value="Genomic_DNA"/>
</dbReference>
<dbReference type="NCBIfam" id="NF007110">
    <property type="entry name" value="PRK09559.1"/>
    <property type="match status" value="1"/>
</dbReference>
<dbReference type="Gene3D" id="3.30.70.1630">
    <property type="match status" value="1"/>
</dbReference>
<dbReference type="NCBIfam" id="TIGR03317">
    <property type="entry name" value="ygfZ_signature"/>
    <property type="match status" value="1"/>
</dbReference>
<dbReference type="InterPro" id="IPR017703">
    <property type="entry name" value="YgfZ/GCV_T_CS"/>
</dbReference>
<evidence type="ECO:0000313" key="3">
    <source>
        <dbReference type="Proteomes" id="UP001521137"/>
    </source>
</evidence>
<dbReference type="SUPFAM" id="SSF103025">
    <property type="entry name" value="Folate-binding domain"/>
    <property type="match status" value="1"/>
</dbReference>
<dbReference type="Gene3D" id="3.30.70.1400">
    <property type="entry name" value="Aminomethyltransferase beta-barrel domains"/>
    <property type="match status" value="1"/>
</dbReference>
<evidence type="ECO:0000259" key="1">
    <source>
        <dbReference type="Pfam" id="PF21130"/>
    </source>
</evidence>
<dbReference type="PANTHER" id="PTHR22602:SF0">
    <property type="entry name" value="TRANSFERASE CAF17, MITOCHONDRIAL-RELATED"/>
    <property type="match status" value="1"/>
</dbReference>
<comment type="caution">
    <text evidence="2">The sequence shown here is derived from an EMBL/GenBank/DDBJ whole genome shotgun (WGS) entry which is preliminary data.</text>
</comment>
<keyword evidence="3" id="KW-1185">Reference proteome</keyword>
<dbReference type="Gene3D" id="2.40.30.160">
    <property type="match status" value="1"/>
</dbReference>
<dbReference type="InterPro" id="IPR048451">
    <property type="entry name" value="YgfZ_barrel"/>
</dbReference>
<dbReference type="InterPro" id="IPR029043">
    <property type="entry name" value="GcvT/YgfZ_C"/>
</dbReference>
<gene>
    <name evidence="2" type="primary">ygfZ</name>
    <name evidence="2" type="ORF">L0668_00325</name>
</gene>
<organism evidence="2 3">
    <name type="scientific">Paraglaciecola algarum</name>
    <dbReference type="NCBI Taxonomy" id="3050085"/>
    <lineage>
        <taxon>Bacteria</taxon>
        <taxon>Pseudomonadati</taxon>
        <taxon>Pseudomonadota</taxon>
        <taxon>Gammaproteobacteria</taxon>
        <taxon>Alteromonadales</taxon>
        <taxon>Alteromonadaceae</taxon>
        <taxon>Paraglaciecola</taxon>
    </lineage>
</organism>
<name>A0ABS9D1D2_9ALTE</name>
<sequence length="311" mass="34538">MSSATKEYITPITNKGVIQLTGEERVKYLQGQVTSDVAKLDEQKLQLTCHCDFKGKTWSVSYALNWQDSILLLPHKTALAKSLAELNKYGVFAKVEIADQTDNWQIIGGVGETFEQAIQDLFGSVPNTNEKVISNENGLAVLVSSLHLPSRFMVLQPIDAKQKLASESTDKGHLWEMDEIKAGIGEISEPTANEFVPQMLNLHCVDAIDFEKGCYMGQEVIARTKYLGRNKKAGFILASNSTQSNLTGESLEFEIEGNWRPGGTILRSATNDEQTWIFAVLAKDTQLGTEFRLKSKPDVIFNTQALPYELT</sequence>